<sequence>MELIAGGVRSVRLSPHVGSDSGSPRVRSNPVWRRSHSRFLGRSGSELAPAPNNRVNFNPARPTVWCRSGAECPSSRSRGRLPTVNDRSEEDI</sequence>
<dbReference type="AlphaFoldDB" id="A0A401SXM1"/>
<comment type="caution">
    <text evidence="2">The sequence shown here is derived from an EMBL/GenBank/DDBJ whole genome shotgun (WGS) entry which is preliminary data.</text>
</comment>
<organism evidence="2 3">
    <name type="scientific">Chiloscyllium punctatum</name>
    <name type="common">Brownbanded bambooshark</name>
    <name type="synonym">Hemiscyllium punctatum</name>
    <dbReference type="NCBI Taxonomy" id="137246"/>
    <lineage>
        <taxon>Eukaryota</taxon>
        <taxon>Metazoa</taxon>
        <taxon>Chordata</taxon>
        <taxon>Craniata</taxon>
        <taxon>Vertebrata</taxon>
        <taxon>Chondrichthyes</taxon>
        <taxon>Elasmobranchii</taxon>
        <taxon>Galeomorphii</taxon>
        <taxon>Galeoidea</taxon>
        <taxon>Orectolobiformes</taxon>
        <taxon>Hemiscylliidae</taxon>
        <taxon>Chiloscyllium</taxon>
    </lineage>
</organism>
<evidence type="ECO:0000313" key="3">
    <source>
        <dbReference type="Proteomes" id="UP000287033"/>
    </source>
</evidence>
<dbReference type="Proteomes" id="UP000287033">
    <property type="component" value="Unassembled WGS sequence"/>
</dbReference>
<reference evidence="2 3" key="1">
    <citation type="journal article" date="2018" name="Nat. Ecol. Evol.">
        <title>Shark genomes provide insights into elasmobranch evolution and the origin of vertebrates.</title>
        <authorList>
            <person name="Hara Y"/>
            <person name="Yamaguchi K"/>
            <person name="Onimaru K"/>
            <person name="Kadota M"/>
            <person name="Koyanagi M"/>
            <person name="Keeley SD"/>
            <person name="Tatsumi K"/>
            <person name="Tanaka K"/>
            <person name="Motone F"/>
            <person name="Kageyama Y"/>
            <person name="Nozu R"/>
            <person name="Adachi N"/>
            <person name="Nishimura O"/>
            <person name="Nakagawa R"/>
            <person name="Tanegashima C"/>
            <person name="Kiyatake I"/>
            <person name="Matsumoto R"/>
            <person name="Murakumo K"/>
            <person name="Nishida K"/>
            <person name="Terakita A"/>
            <person name="Kuratani S"/>
            <person name="Sato K"/>
            <person name="Hyodo S Kuraku.S."/>
        </authorList>
    </citation>
    <scope>NUCLEOTIDE SEQUENCE [LARGE SCALE GENOMIC DNA]</scope>
</reference>
<dbReference type="EMBL" id="BEZZ01000670">
    <property type="protein sequence ID" value="GCC35162.1"/>
    <property type="molecule type" value="Genomic_DNA"/>
</dbReference>
<gene>
    <name evidence="2" type="ORF">chiPu_0013644</name>
</gene>
<accession>A0A401SXM1</accession>
<feature type="region of interest" description="Disordered" evidence="1">
    <location>
        <begin position="68"/>
        <end position="92"/>
    </location>
</feature>
<evidence type="ECO:0000256" key="1">
    <source>
        <dbReference type="SAM" id="MobiDB-lite"/>
    </source>
</evidence>
<protein>
    <submittedName>
        <fullName evidence="2">Uncharacterized protein</fullName>
    </submittedName>
</protein>
<keyword evidence="3" id="KW-1185">Reference proteome</keyword>
<evidence type="ECO:0000313" key="2">
    <source>
        <dbReference type="EMBL" id="GCC35162.1"/>
    </source>
</evidence>
<proteinExistence type="predicted"/>
<feature type="region of interest" description="Disordered" evidence="1">
    <location>
        <begin position="1"/>
        <end position="30"/>
    </location>
</feature>
<name>A0A401SXM1_CHIPU</name>